<dbReference type="EMBL" id="GG745331">
    <property type="protein sequence ID" value="KNE57501.1"/>
    <property type="molecule type" value="Genomic_DNA"/>
</dbReference>
<evidence type="ECO:0000256" key="1">
    <source>
        <dbReference type="SAM" id="MobiDB-lite"/>
    </source>
</evidence>
<keyword evidence="2" id="KW-0812">Transmembrane</keyword>
<feature type="compositionally biased region" description="Acidic residues" evidence="1">
    <location>
        <begin position="615"/>
        <end position="625"/>
    </location>
</feature>
<gene>
    <name evidence="3" type="ORF">AMAG_03208</name>
</gene>
<feature type="region of interest" description="Disordered" evidence="1">
    <location>
        <begin position="410"/>
        <end position="438"/>
    </location>
</feature>
<evidence type="ECO:0000256" key="2">
    <source>
        <dbReference type="SAM" id="Phobius"/>
    </source>
</evidence>
<dbReference type="STRING" id="578462.A0A0L0S519"/>
<organism evidence="3 4">
    <name type="scientific">Allomyces macrogynus (strain ATCC 38327)</name>
    <name type="common">Allomyces javanicus var. macrogynus</name>
    <dbReference type="NCBI Taxonomy" id="578462"/>
    <lineage>
        <taxon>Eukaryota</taxon>
        <taxon>Fungi</taxon>
        <taxon>Fungi incertae sedis</taxon>
        <taxon>Blastocladiomycota</taxon>
        <taxon>Blastocladiomycetes</taxon>
        <taxon>Blastocladiales</taxon>
        <taxon>Blastocladiaceae</taxon>
        <taxon>Allomyces</taxon>
    </lineage>
</organism>
<dbReference type="OMA" id="FIRYSHT"/>
<feature type="region of interest" description="Disordered" evidence="1">
    <location>
        <begin position="350"/>
        <end position="388"/>
    </location>
</feature>
<keyword evidence="2" id="KW-0472">Membrane</keyword>
<proteinExistence type="predicted"/>
<feature type="region of interest" description="Disordered" evidence="1">
    <location>
        <begin position="506"/>
        <end position="625"/>
    </location>
</feature>
<feature type="compositionally biased region" description="Pro residues" evidence="1">
    <location>
        <begin position="571"/>
        <end position="583"/>
    </location>
</feature>
<dbReference type="OrthoDB" id="10559403at2759"/>
<accession>A0A0L0S519</accession>
<keyword evidence="2" id="KW-1133">Transmembrane helix</keyword>
<feature type="compositionally biased region" description="Low complexity" evidence="1">
    <location>
        <begin position="526"/>
        <end position="546"/>
    </location>
</feature>
<reference evidence="3 4" key="1">
    <citation type="submission" date="2009-11" db="EMBL/GenBank/DDBJ databases">
        <title>Annotation of Allomyces macrogynus ATCC 38327.</title>
        <authorList>
            <consortium name="The Broad Institute Genome Sequencing Platform"/>
            <person name="Russ C."/>
            <person name="Cuomo C."/>
            <person name="Burger G."/>
            <person name="Gray M.W."/>
            <person name="Holland P.W.H."/>
            <person name="King N."/>
            <person name="Lang F.B.F."/>
            <person name="Roger A.J."/>
            <person name="Ruiz-Trillo I."/>
            <person name="Young S.K."/>
            <person name="Zeng Q."/>
            <person name="Gargeya S."/>
            <person name="Fitzgerald M."/>
            <person name="Haas B."/>
            <person name="Abouelleil A."/>
            <person name="Alvarado L."/>
            <person name="Arachchi H.M."/>
            <person name="Berlin A."/>
            <person name="Chapman S.B."/>
            <person name="Gearin G."/>
            <person name="Goldberg J."/>
            <person name="Griggs A."/>
            <person name="Gujja S."/>
            <person name="Hansen M."/>
            <person name="Heiman D."/>
            <person name="Howarth C."/>
            <person name="Larimer J."/>
            <person name="Lui A."/>
            <person name="MacDonald P.J.P."/>
            <person name="McCowen C."/>
            <person name="Montmayeur A."/>
            <person name="Murphy C."/>
            <person name="Neiman D."/>
            <person name="Pearson M."/>
            <person name="Priest M."/>
            <person name="Roberts A."/>
            <person name="Saif S."/>
            <person name="Shea T."/>
            <person name="Sisk P."/>
            <person name="Stolte C."/>
            <person name="Sykes S."/>
            <person name="Wortman J."/>
            <person name="Nusbaum C."/>
            <person name="Birren B."/>
        </authorList>
    </citation>
    <scope>NUCLEOTIDE SEQUENCE [LARGE SCALE GENOMIC DNA]</scope>
    <source>
        <strain evidence="3 4">ATCC 38327</strain>
    </source>
</reference>
<feature type="compositionally biased region" description="Low complexity" evidence="1">
    <location>
        <begin position="597"/>
        <end position="614"/>
    </location>
</feature>
<dbReference type="AlphaFoldDB" id="A0A0L0S519"/>
<feature type="compositionally biased region" description="Low complexity" evidence="1">
    <location>
        <begin position="71"/>
        <end position="146"/>
    </location>
</feature>
<name>A0A0L0S519_ALLM3</name>
<reference evidence="4" key="2">
    <citation type="submission" date="2009-11" db="EMBL/GenBank/DDBJ databases">
        <title>The Genome Sequence of Allomyces macrogynus strain ATCC 38327.</title>
        <authorList>
            <consortium name="The Broad Institute Genome Sequencing Platform"/>
            <person name="Russ C."/>
            <person name="Cuomo C."/>
            <person name="Shea T."/>
            <person name="Young S.K."/>
            <person name="Zeng Q."/>
            <person name="Koehrsen M."/>
            <person name="Haas B."/>
            <person name="Borodovsky M."/>
            <person name="Guigo R."/>
            <person name="Alvarado L."/>
            <person name="Berlin A."/>
            <person name="Borenstein D."/>
            <person name="Chen Z."/>
            <person name="Engels R."/>
            <person name="Freedman E."/>
            <person name="Gellesch M."/>
            <person name="Goldberg J."/>
            <person name="Griggs A."/>
            <person name="Gujja S."/>
            <person name="Heiman D."/>
            <person name="Hepburn T."/>
            <person name="Howarth C."/>
            <person name="Jen D."/>
            <person name="Larson L."/>
            <person name="Lewis B."/>
            <person name="Mehta T."/>
            <person name="Park D."/>
            <person name="Pearson M."/>
            <person name="Roberts A."/>
            <person name="Saif S."/>
            <person name="Shenoy N."/>
            <person name="Sisk P."/>
            <person name="Stolte C."/>
            <person name="Sykes S."/>
            <person name="Walk T."/>
            <person name="White J."/>
            <person name="Yandava C."/>
            <person name="Burger G."/>
            <person name="Gray M.W."/>
            <person name="Holland P.W.H."/>
            <person name="King N."/>
            <person name="Lang F.B.F."/>
            <person name="Roger A.J."/>
            <person name="Ruiz-Trillo I."/>
            <person name="Lander E."/>
            <person name="Nusbaum C."/>
        </authorList>
    </citation>
    <scope>NUCLEOTIDE SEQUENCE [LARGE SCALE GENOMIC DNA]</scope>
    <source>
        <strain evidence="4">ATCC 38327</strain>
    </source>
</reference>
<feature type="transmembrane region" description="Helical" evidence="2">
    <location>
        <begin position="321"/>
        <end position="342"/>
    </location>
</feature>
<feature type="compositionally biased region" description="Basic and acidic residues" evidence="1">
    <location>
        <begin position="360"/>
        <end position="369"/>
    </location>
</feature>
<feature type="compositionally biased region" description="Low complexity" evidence="1">
    <location>
        <begin position="33"/>
        <end position="59"/>
    </location>
</feature>
<protein>
    <submittedName>
        <fullName evidence="3">Uncharacterized protein</fullName>
    </submittedName>
</protein>
<dbReference type="Proteomes" id="UP000054350">
    <property type="component" value="Unassembled WGS sequence"/>
</dbReference>
<evidence type="ECO:0000313" key="3">
    <source>
        <dbReference type="EMBL" id="KNE57501.1"/>
    </source>
</evidence>
<feature type="compositionally biased region" description="Basic and acidic residues" evidence="1">
    <location>
        <begin position="506"/>
        <end position="519"/>
    </location>
</feature>
<keyword evidence="4" id="KW-1185">Reference proteome</keyword>
<feature type="compositionally biased region" description="Low complexity" evidence="1">
    <location>
        <begin position="1"/>
        <end position="25"/>
    </location>
</feature>
<dbReference type="VEuPathDB" id="FungiDB:AMAG_03208"/>
<evidence type="ECO:0000313" key="4">
    <source>
        <dbReference type="Proteomes" id="UP000054350"/>
    </source>
</evidence>
<feature type="region of interest" description="Disordered" evidence="1">
    <location>
        <begin position="1"/>
        <end position="146"/>
    </location>
</feature>
<sequence length="680" mass="66936">MAATPRPWWPAAAAASPVSPVLTSPNPATSSRAFAATPGAAAATISPAGPFAAGAVPAGNPRSAPTTSRNAQGSAAGTSGATSAAQRPAPAAPAAASSAQAPAAAVPAAASSAQSPAASSDGTPNAWAATPATGAGTSAGTGAAAAPGLTDPASAGAASPGAGVVVQGGTVEAGADQAIPVASPDGTTGGAVAVSDPNAGAMAPPASSLAVVVAPAATWGAAPASSTLVSPASAPLAGAVSVPAWSQDPASITPSATVILASSFATNTATLTAAAITATPTPSMTSDISAIPLPTNAPGGTVANTASSASNAPHNSASSPVVLGISIVVPALVIIGMTAVLVTQYRRRHRGPSAFKRPPRHDASDHDSSDAGADLESGSARPHTPSMDFRRLSLPLDELPDLHLVRSAGVHPRATSPPHHQVAPLGMPESPSTSPRKTPTLAMTLAPAQLDALAMHVTVPSSSAVPDALPPLPHPLPPPPHLAPVHLPPLLPRALAPPQMQMQVMDEHVSKRARVEPTRRLSLGHAPSSGSSRARRPLSVPSSPVRSPRRPPVRRPMDAAGIPRLRAPPGTIAPPPPPAPPMSPMARARLSIPRRPSSLAVSMTMASSSSSGSASDEEFGEDEEMERARRYSSVVGTAWMALVPGKGGATVGTGIGKSPSTTGLMHAASGENVSAHRAAV</sequence>